<dbReference type="InterPro" id="IPR029962">
    <property type="entry name" value="TBL"/>
</dbReference>
<comment type="caution">
    <text evidence="11">The sequence shown here is derived from an EMBL/GenBank/DDBJ whole genome shotgun (WGS) entry which is preliminary data.</text>
</comment>
<name>A0AAV9ACU7_ACOGR</name>
<comment type="subcellular location">
    <subcellularLocation>
        <location evidence="1">Golgi apparatus membrane</location>
        <topology evidence="1">Single-pass type II membrane protein</topology>
    </subcellularLocation>
</comment>
<evidence type="ECO:0000313" key="12">
    <source>
        <dbReference type="Proteomes" id="UP001179952"/>
    </source>
</evidence>
<keyword evidence="7 8" id="KW-0472">Membrane</keyword>
<comment type="similarity">
    <text evidence="2">Belongs to the PC-esterase family. TBL subfamily.</text>
</comment>
<evidence type="ECO:0000256" key="7">
    <source>
        <dbReference type="ARBA" id="ARBA00023136"/>
    </source>
</evidence>
<proteinExistence type="inferred from homology"/>
<dbReference type="PANTHER" id="PTHR32285:SF339">
    <property type="entry name" value="OS02G0773732 PROTEIN"/>
    <property type="match status" value="1"/>
</dbReference>
<keyword evidence="12" id="KW-1185">Reference proteome</keyword>
<reference evidence="11" key="1">
    <citation type="journal article" date="2023" name="Nat. Commun.">
        <title>Diploid and tetraploid genomes of Acorus and the evolution of monocots.</title>
        <authorList>
            <person name="Ma L."/>
            <person name="Liu K.W."/>
            <person name="Li Z."/>
            <person name="Hsiao Y.Y."/>
            <person name="Qi Y."/>
            <person name="Fu T."/>
            <person name="Tang G.D."/>
            <person name="Zhang D."/>
            <person name="Sun W.H."/>
            <person name="Liu D.K."/>
            <person name="Li Y."/>
            <person name="Chen G.Z."/>
            <person name="Liu X.D."/>
            <person name="Liao X.Y."/>
            <person name="Jiang Y.T."/>
            <person name="Yu X."/>
            <person name="Hao Y."/>
            <person name="Huang J."/>
            <person name="Zhao X.W."/>
            <person name="Ke S."/>
            <person name="Chen Y.Y."/>
            <person name="Wu W.L."/>
            <person name="Hsu J.L."/>
            <person name="Lin Y.F."/>
            <person name="Huang M.D."/>
            <person name="Li C.Y."/>
            <person name="Huang L."/>
            <person name="Wang Z.W."/>
            <person name="Zhao X."/>
            <person name="Zhong W.Y."/>
            <person name="Peng D.H."/>
            <person name="Ahmad S."/>
            <person name="Lan S."/>
            <person name="Zhang J.S."/>
            <person name="Tsai W.C."/>
            <person name="Van de Peer Y."/>
            <person name="Liu Z.J."/>
        </authorList>
    </citation>
    <scope>NUCLEOTIDE SEQUENCE</scope>
    <source>
        <strain evidence="11">SCP</strain>
    </source>
</reference>
<evidence type="ECO:0000313" key="11">
    <source>
        <dbReference type="EMBL" id="KAK1262065.1"/>
    </source>
</evidence>
<evidence type="ECO:0000256" key="3">
    <source>
        <dbReference type="ARBA" id="ARBA00022692"/>
    </source>
</evidence>
<feature type="transmembrane region" description="Helical" evidence="8">
    <location>
        <begin position="20"/>
        <end position="41"/>
    </location>
</feature>
<evidence type="ECO:0000256" key="5">
    <source>
        <dbReference type="ARBA" id="ARBA00022989"/>
    </source>
</evidence>
<dbReference type="AlphaFoldDB" id="A0AAV9ACU7"/>
<evidence type="ECO:0000256" key="4">
    <source>
        <dbReference type="ARBA" id="ARBA00022968"/>
    </source>
</evidence>
<sequence>MASCKNNFFFPLFSDTSLSLSYWVPAFLASASVLLLLLSLAPFNRPFDTRLEIRAPMVASGAIKAFDSRLAENSSGGIDGCDIFDGRWVEDGSGPLYAPGSCPFIDDSFDCFKNGRPDSEFVRLRWRPRGCAIPRCAASEFTLIIFLFSVSDYNCSIEFFRSPFLVQEWETKEGKETLRLDVIDQASSDKYRNADFIVFNTGHWWTHEKTSLGKGYYQEGKHVHDTLSVVEAYARALHTWANWVDSSIRPNLTRVFFRGFSATHFKGGQWNSGGSCNGETQPIYNDTQLGRYPKMMSILEETIGGMQTPVYYLNITRMSDYRKDGHPSVFRHPQKGELRGQDCSHWCLPGVPDAWNELLYAAITSHH</sequence>
<evidence type="ECO:0008006" key="13">
    <source>
        <dbReference type="Google" id="ProtNLM"/>
    </source>
</evidence>
<dbReference type="PANTHER" id="PTHR32285">
    <property type="entry name" value="PROTEIN TRICHOME BIREFRINGENCE-LIKE 9-RELATED"/>
    <property type="match status" value="1"/>
</dbReference>
<keyword evidence="5 8" id="KW-1133">Transmembrane helix</keyword>
<evidence type="ECO:0000256" key="1">
    <source>
        <dbReference type="ARBA" id="ARBA00004323"/>
    </source>
</evidence>
<evidence type="ECO:0000259" key="9">
    <source>
        <dbReference type="Pfam" id="PF13839"/>
    </source>
</evidence>
<dbReference type="InterPro" id="IPR026057">
    <property type="entry name" value="TBL_C"/>
</dbReference>
<dbReference type="EMBL" id="JAUJYN010000010">
    <property type="protein sequence ID" value="KAK1262065.1"/>
    <property type="molecule type" value="Genomic_DNA"/>
</dbReference>
<evidence type="ECO:0000256" key="2">
    <source>
        <dbReference type="ARBA" id="ARBA00007727"/>
    </source>
</evidence>
<feature type="domain" description="Trichome birefringence-like N-terminal" evidence="10">
    <location>
        <begin position="80"/>
        <end position="131"/>
    </location>
</feature>
<dbReference type="Pfam" id="PF14416">
    <property type="entry name" value="PMR5N"/>
    <property type="match status" value="1"/>
</dbReference>
<gene>
    <name evidence="11" type="ORF">QJS04_geneDACA008907</name>
</gene>
<dbReference type="GO" id="GO:1990538">
    <property type="term" value="F:xylan O-acetyltransferase activity"/>
    <property type="evidence" value="ECO:0007669"/>
    <property type="project" value="UniProtKB-ARBA"/>
</dbReference>
<keyword evidence="6" id="KW-0333">Golgi apparatus</keyword>
<reference evidence="11" key="2">
    <citation type="submission" date="2023-06" db="EMBL/GenBank/DDBJ databases">
        <authorList>
            <person name="Ma L."/>
            <person name="Liu K.-W."/>
            <person name="Li Z."/>
            <person name="Hsiao Y.-Y."/>
            <person name="Qi Y."/>
            <person name="Fu T."/>
            <person name="Tang G."/>
            <person name="Zhang D."/>
            <person name="Sun W.-H."/>
            <person name="Liu D.-K."/>
            <person name="Li Y."/>
            <person name="Chen G.-Z."/>
            <person name="Liu X.-D."/>
            <person name="Liao X.-Y."/>
            <person name="Jiang Y.-T."/>
            <person name="Yu X."/>
            <person name="Hao Y."/>
            <person name="Huang J."/>
            <person name="Zhao X.-W."/>
            <person name="Ke S."/>
            <person name="Chen Y.-Y."/>
            <person name="Wu W.-L."/>
            <person name="Hsu J.-L."/>
            <person name="Lin Y.-F."/>
            <person name="Huang M.-D."/>
            <person name="Li C.-Y."/>
            <person name="Huang L."/>
            <person name="Wang Z.-W."/>
            <person name="Zhao X."/>
            <person name="Zhong W.-Y."/>
            <person name="Peng D.-H."/>
            <person name="Ahmad S."/>
            <person name="Lan S."/>
            <person name="Zhang J.-S."/>
            <person name="Tsai W.-C."/>
            <person name="Van De Peer Y."/>
            <person name="Liu Z.-J."/>
        </authorList>
    </citation>
    <scope>NUCLEOTIDE SEQUENCE</scope>
    <source>
        <strain evidence="11">SCP</strain>
        <tissue evidence="11">Leaves</tissue>
    </source>
</reference>
<dbReference type="Pfam" id="PF13839">
    <property type="entry name" value="PC-Esterase"/>
    <property type="match status" value="1"/>
</dbReference>
<dbReference type="InterPro" id="IPR025846">
    <property type="entry name" value="TBL_N"/>
</dbReference>
<evidence type="ECO:0000256" key="6">
    <source>
        <dbReference type="ARBA" id="ARBA00023034"/>
    </source>
</evidence>
<organism evidence="11 12">
    <name type="scientific">Acorus gramineus</name>
    <name type="common">Dwarf sweet flag</name>
    <dbReference type="NCBI Taxonomy" id="55184"/>
    <lineage>
        <taxon>Eukaryota</taxon>
        <taxon>Viridiplantae</taxon>
        <taxon>Streptophyta</taxon>
        <taxon>Embryophyta</taxon>
        <taxon>Tracheophyta</taxon>
        <taxon>Spermatophyta</taxon>
        <taxon>Magnoliopsida</taxon>
        <taxon>Liliopsida</taxon>
        <taxon>Acoraceae</taxon>
        <taxon>Acorus</taxon>
    </lineage>
</organism>
<dbReference type="Proteomes" id="UP001179952">
    <property type="component" value="Unassembled WGS sequence"/>
</dbReference>
<protein>
    <recommendedName>
        <fullName evidence="13">Trichome birefringence-like N-terminal domain-containing protein</fullName>
    </recommendedName>
</protein>
<keyword evidence="3 8" id="KW-0812">Transmembrane</keyword>
<feature type="domain" description="Trichome birefringence-like C-terminal" evidence="9">
    <location>
        <begin position="148"/>
        <end position="361"/>
    </location>
</feature>
<dbReference type="GO" id="GO:0000139">
    <property type="term" value="C:Golgi membrane"/>
    <property type="evidence" value="ECO:0007669"/>
    <property type="project" value="UniProtKB-SubCell"/>
</dbReference>
<accession>A0AAV9ACU7</accession>
<evidence type="ECO:0000259" key="10">
    <source>
        <dbReference type="Pfam" id="PF14416"/>
    </source>
</evidence>
<evidence type="ECO:0000256" key="8">
    <source>
        <dbReference type="SAM" id="Phobius"/>
    </source>
</evidence>
<keyword evidence="4" id="KW-0735">Signal-anchor</keyword>